<dbReference type="InterPro" id="IPR015424">
    <property type="entry name" value="PyrdxlP-dep_Trfase"/>
</dbReference>
<dbReference type="PANTHER" id="PTHR21152:SF40">
    <property type="entry name" value="ALANINE--GLYOXYLATE AMINOTRANSFERASE"/>
    <property type="match status" value="1"/>
</dbReference>
<evidence type="ECO:0000256" key="1">
    <source>
        <dbReference type="ARBA" id="ARBA00001933"/>
    </source>
</evidence>
<dbReference type="GO" id="GO:0019265">
    <property type="term" value="P:glycine biosynthetic process, by transamination of glyoxylate"/>
    <property type="evidence" value="ECO:0007669"/>
    <property type="project" value="TreeGrafter"/>
</dbReference>
<name>A0A0F9BA40_9ZZZZ</name>
<dbReference type="PANTHER" id="PTHR21152">
    <property type="entry name" value="AMINOTRANSFERASE CLASS V"/>
    <property type="match status" value="1"/>
</dbReference>
<dbReference type="AlphaFoldDB" id="A0A0F9BA40"/>
<dbReference type="EMBL" id="LAZR01050344">
    <property type="protein sequence ID" value="KKK87564.1"/>
    <property type="molecule type" value="Genomic_DNA"/>
</dbReference>
<comment type="cofactor">
    <cofactor evidence="1">
        <name>pyridoxal 5'-phosphate</name>
        <dbReference type="ChEBI" id="CHEBI:597326"/>
    </cofactor>
</comment>
<evidence type="ECO:0008006" key="4">
    <source>
        <dbReference type="Google" id="ProtNLM"/>
    </source>
</evidence>
<comment type="caution">
    <text evidence="3">The sequence shown here is derived from an EMBL/GenBank/DDBJ whole genome shotgun (WGS) entry which is preliminary data.</text>
</comment>
<dbReference type="GO" id="GO:0008453">
    <property type="term" value="F:alanine-glyoxylate transaminase activity"/>
    <property type="evidence" value="ECO:0007669"/>
    <property type="project" value="TreeGrafter"/>
</dbReference>
<dbReference type="GO" id="GO:0005777">
    <property type="term" value="C:peroxisome"/>
    <property type="evidence" value="ECO:0007669"/>
    <property type="project" value="TreeGrafter"/>
</dbReference>
<accession>A0A0F9BA40</accession>
<gene>
    <name evidence="3" type="ORF">LCGC14_2751990</name>
</gene>
<sequence>MNTGKAGMSNHTAALGRARDSVRNAQQILESLGDRYWLDEPPEPLYLQLAEEKLSTAFARAVIEATGISAIMDELKDMLRELFRTKNDLTFPVSATGSAGMETCFVNLLEPGDEAMVCVNGVFGNRMSDIVERCSAKLTRVEAPWGEPIDPAAVKTP</sequence>
<protein>
    <recommendedName>
        <fullName evidence="4">Aminotransferase class V domain-containing protein</fullName>
    </recommendedName>
</protein>
<dbReference type="GO" id="GO:0004760">
    <property type="term" value="F:L-serine-pyruvate transaminase activity"/>
    <property type="evidence" value="ECO:0007669"/>
    <property type="project" value="TreeGrafter"/>
</dbReference>
<evidence type="ECO:0000313" key="3">
    <source>
        <dbReference type="EMBL" id="KKK87564.1"/>
    </source>
</evidence>
<organism evidence="3">
    <name type="scientific">marine sediment metagenome</name>
    <dbReference type="NCBI Taxonomy" id="412755"/>
    <lineage>
        <taxon>unclassified sequences</taxon>
        <taxon>metagenomes</taxon>
        <taxon>ecological metagenomes</taxon>
    </lineage>
</organism>
<proteinExistence type="predicted"/>
<reference evidence="3" key="1">
    <citation type="journal article" date="2015" name="Nature">
        <title>Complex archaea that bridge the gap between prokaryotes and eukaryotes.</title>
        <authorList>
            <person name="Spang A."/>
            <person name="Saw J.H."/>
            <person name="Jorgensen S.L."/>
            <person name="Zaremba-Niedzwiedzka K."/>
            <person name="Martijn J."/>
            <person name="Lind A.E."/>
            <person name="van Eijk R."/>
            <person name="Schleper C."/>
            <person name="Guy L."/>
            <person name="Ettema T.J."/>
        </authorList>
    </citation>
    <scope>NUCLEOTIDE SEQUENCE</scope>
</reference>
<keyword evidence="2" id="KW-0663">Pyridoxal phosphate</keyword>
<dbReference type="Gene3D" id="3.40.640.10">
    <property type="entry name" value="Type I PLP-dependent aspartate aminotransferase-like (Major domain)"/>
    <property type="match status" value="1"/>
</dbReference>
<dbReference type="InterPro" id="IPR015421">
    <property type="entry name" value="PyrdxlP-dep_Trfase_major"/>
</dbReference>
<dbReference type="SUPFAM" id="SSF53383">
    <property type="entry name" value="PLP-dependent transferases"/>
    <property type="match status" value="1"/>
</dbReference>
<evidence type="ECO:0000256" key="2">
    <source>
        <dbReference type="ARBA" id="ARBA00022898"/>
    </source>
</evidence>